<evidence type="ECO:0000259" key="2">
    <source>
        <dbReference type="Pfam" id="PF13456"/>
    </source>
</evidence>
<evidence type="ECO:0000313" key="4">
    <source>
        <dbReference type="EMBL" id="RZB86479.1"/>
    </source>
</evidence>
<reference evidence="4 5" key="1">
    <citation type="submission" date="2018-09" db="EMBL/GenBank/DDBJ databases">
        <title>A high-quality reference genome of wild soybean provides a powerful tool to mine soybean genomes.</title>
        <authorList>
            <person name="Xie M."/>
            <person name="Chung C.Y.L."/>
            <person name="Li M.-W."/>
            <person name="Wong F.-L."/>
            <person name="Chan T.-F."/>
            <person name="Lam H.-M."/>
        </authorList>
    </citation>
    <scope>NUCLEOTIDE SEQUENCE [LARGE SCALE GENOMIC DNA]</scope>
    <source>
        <strain evidence="5">cv. W05</strain>
        <tissue evidence="4">Hypocotyl of etiolated seedlings</tissue>
    </source>
</reference>
<feature type="domain" description="Retroviral polymerase SH3-like" evidence="3">
    <location>
        <begin position="171"/>
        <end position="232"/>
    </location>
</feature>
<dbReference type="GO" id="GO:0004523">
    <property type="term" value="F:RNA-DNA hybrid ribonuclease activity"/>
    <property type="evidence" value="ECO:0007669"/>
    <property type="project" value="InterPro"/>
</dbReference>
<dbReference type="Pfam" id="PF25597">
    <property type="entry name" value="SH3_retrovirus"/>
    <property type="match status" value="1"/>
</dbReference>
<dbReference type="Proteomes" id="UP000289340">
    <property type="component" value="Chromosome 10"/>
</dbReference>
<dbReference type="InterPro" id="IPR044730">
    <property type="entry name" value="RNase_H-like_dom_plant"/>
</dbReference>
<evidence type="ECO:0000259" key="1">
    <source>
        <dbReference type="Pfam" id="PF07727"/>
    </source>
</evidence>
<keyword evidence="5" id="KW-1185">Reference proteome</keyword>
<evidence type="ECO:0000313" key="5">
    <source>
        <dbReference type="Proteomes" id="UP000289340"/>
    </source>
</evidence>
<dbReference type="CDD" id="cd06222">
    <property type="entry name" value="RNase_H_like"/>
    <property type="match status" value="1"/>
</dbReference>
<keyword evidence="4" id="KW-0548">Nucleotidyltransferase</keyword>
<comment type="caution">
    <text evidence="4">The sequence shown here is derived from an EMBL/GenBank/DDBJ whole genome shotgun (WGS) entry which is preliminary data.</text>
</comment>
<name>A0A445IKA4_GLYSO</name>
<keyword evidence="4" id="KW-0808">Transferase</keyword>
<dbReference type="InterPro" id="IPR036397">
    <property type="entry name" value="RNaseH_sf"/>
</dbReference>
<gene>
    <name evidence="4" type="ORF">D0Y65_026499</name>
</gene>
<dbReference type="EMBL" id="QZWG01000010">
    <property type="protein sequence ID" value="RZB86479.1"/>
    <property type="molecule type" value="Genomic_DNA"/>
</dbReference>
<dbReference type="Gene3D" id="3.30.420.10">
    <property type="entry name" value="Ribonuclease H-like superfamily/Ribonuclease H"/>
    <property type="match status" value="1"/>
</dbReference>
<accession>A0A445IKA4</accession>
<feature type="domain" description="Reverse transcriptase Ty1/copia-type" evidence="1">
    <location>
        <begin position="320"/>
        <end position="391"/>
    </location>
</feature>
<organism evidence="4 5">
    <name type="scientific">Glycine soja</name>
    <name type="common">Wild soybean</name>
    <dbReference type="NCBI Taxonomy" id="3848"/>
    <lineage>
        <taxon>Eukaryota</taxon>
        <taxon>Viridiplantae</taxon>
        <taxon>Streptophyta</taxon>
        <taxon>Embryophyta</taxon>
        <taxon>Tracheophyta</taxon>
        <taxon>Spermatophyta</taxon>
        <taxon>Magnoliopsida</taxon>
        <taxon>eudicotyledons</taxon>
        <taxon>Gunneridae</taxon>
        <taxon>Pentapetalae</taxon>
        <taxon>rosids</taxon>
        <taxon>fabids</taxon>
        <taxon>Fabales</taxon>
        <taxon>Fabaceae</taxon>
        <taxon>Papilionoideae</taxon>
        <taxon>50 kb inversion clade</taxon>
        <taxon>NPAAA clade</taxon>
        <taxon>indigoferoid/millettioid clade</taxon>
        <taxon>Phaseoleae</taxon>
        <taxon>Glycine</taxon>
        <taxon>Glycine subgen. Soja</taxon>
    </lineage>
</organism>
<dbReference type="PANTHER" id="PTHR11439:SF483">
    <property type="entry name" value="PEPTIDE SYNTHASE GLIP-LIKE, PUTATIVE (AFU_ORTHOLOGUE AFUA_3G12920)-RELATED"/>
    <property type="match status" value="1"/>
</dbReference>
<dbReference type="InterPro" id="IPR043502">
    <property type="entry name" value="DNA/RNA_pol_sf"/>
</dbReference>
<dbReference type="EC" id="2.7.7.7" evidence="4"/>
<dbReference type="InterPro" id="IPR002156">
    <property type="entry name" value="RNaseH_domain"/>
</dbReference>
<feature type="domain" description="RNase H type-1" evidence="2">
    <location>
        <begin position="24"/>
        <end position="104"/>
    </location>
</feature>
<dbReference type="InterPro" id="IPR012337">
    <property type="entry name" value="RNaseH-like_sf"/>
</dbReference>
<evidence type="ECO:0000259" key="3">
    <source>
        <dbReference type="Pfam" id="PF25597"/>
    </source>
</evidence>
<dbReference type="AlphaFoldDB" id="A0A445IKA4"/>
<dbReference type="Pfam" id="PF07727">
    <property type="entry name" value="RVT_2"/>
    <property type="match status" value="2"/>
</dbReference>
<dbReference type="InterPro" id="IPR013103">
    <property type="entry name" value="RVT_2"/>
</dbReference>
<dbReference type="SUPFAM" id="SSF56672">
    <property type="entry name" value="DNA/RNA polymerases"/>
    <property type="match status" value="1"/>
</dbReference>
<dbReference type="SUPFAM" id="SSF53098">
    <property type="entry name" value="Ribonuclease H-like"/>
    <property type="match status" value="2"/>
</dbReference>
<proteinExistence type="predicted"/>
<dbReference type="InterPro" id="IPR057670">
    <property type="entry name" value="SH3_retrovirus"/>
</dbReference>
<sequence>MAKQLVLEFFETLGEWCSFNIGVCSITHAELWATLLGVQIAWSRGFTHMLVESDSSTVITLVKDGCSDLHNRMHPIVSWQMVVCMSGTKVFREVNQVAYALAKYGDRIQRLISDGGGEYTSHEFKKFCEDDVSKTAYMLNRCSTKRLENVTPEEAWSGSKPNVKHLRVFGCLCFKLVPDQLRRKLDKKGEQMIMLGYHSTGGYMLYDCSSNKAVISSDVIFDESRSLNWESTIEDTGTRQQELKIDEPASESTSDYETVDHETLVHTDQNLEVTTDNSPKRTRVPSSSLQGFEVHTDDIVTDEGKWVEAMKEELQSIKRNGTWESVKLPKGKKAICVKWVYKIKHKANGEVAKYKARLVARGFLQKEGIDYNEVFALVARLETVRMVVADASSKGFEIEKHEDKVYRLIKAFYGLKQSPRVWNMRIDGVLAKQRFSKCKTGHGVYVRANSATNPLLVCLYVDDLLVTGSSEKEIQVFKQFMMAEFEMIDLGKLPHFLGLEFNQVQNGVSMHQNRYAHDVLKGYGMLNCNPSSTPAEPGLKLKKDLEEELVGATKFRQLVGSLRFVKGTIDNGVLFPFEVGSGAWSSRNQDVVSLSTCEAEYVPASLGACQAVWMMNLLKELKLRERKHVCLLIDNKSIINLAKHPTLHGRSKHIEPRFHYIRDQVSKRNVDVEYYQAEEQLADLMTKLVQVSRFKQICSRLINSLKDLN</sequence>
<feature type="domain" description="Reverse transcriptase Ty1/copia-type" evidence="1">
    <location>
        <begin position="394"/>
        <end position="536"/>
    </location>
</feature>
<dbReference type="Pfam" id="PF13456">
    <property type="entry name" value="RVT_3"/>
    <property type="match status" value="1"/>
</dbReference>
<dbReference type="GO" id="GO:0003676">
    <property type="term" value="F:nucleic acid binding"/>
    <property type="evidence" value="ECO:0007669"/>
    <property type="project" value="InterPro"/>
</dbReference>
<dbReference type="CDD" id="cd09272">
    <property type="entry name" value="RNase_HI_RT_Ty1"/>
    <property type="match status" value="1"/>
</dbReference>
<dbReference type="PANTHER" id="PTHR11439">
    <property type="entry name" value="GAG-POL-RELATED RETROTRANSPOSON"/>
    <property type="match status" value="1"/>
</dbReference>
<dbReference type="GO" id="GO:0003887">
    <property type="term" value="F:DNA-directed DNA polymerase activity"/>
    <property type="evidence" value="ECO:0007669"/>
    <property type="project" value="UniProtKB-EC"/>
</dbReference>
<protein>
    <submittedName>
        <fullName evidence="4">Retrovirus-related Pol polyprotein from transposon TNT 1-94</fullName>
        <ecNumber evidence="4">2.7.7.7</ecNumber>
    </submittedName>
</protein>